<evidence type="ECO:0000256" key="3">
    <source>
        <dbReference type="ARBA" id="ARBA00022692"/>
    </source>
</evidence>
<feature type="transmembrane region" description="Helical" evidence="6">
    <location>
        <begin position="321"/>
        <end position="347"/>
    </location>
</feature>
<dbReference type="InterPro" id="IPR020846">
    <property type="entry name" value="MFS_dom"/>
</dbReference>
<feature type="transmembrane region" description="Helical" evidence="6">
    <location>
        <begin position="290"/>
        <end position="309"/>
    </location>
</feature>
<evidence type="ECO:0000256" key="6">
    <source>
        <dbReference type="SAM" id="Phobius"/>
    </source>
</evidence>
<feature type="transmembrane region" description="Helical" evidence="6">
    <location>
        <begin position="71"/>
        <end position="94"/>
    </location>
</feature>
<dbReference type="Gene3D" id="1.20.1250.20">
    <property type="entry name" value="MFS general substrate transporter like domains"/>
    <property type="match status" value="2"/>
</dbReference>
<dbReference type="InterPro" id="IPR036259">
    <property type="entry name" value="MFS_trans_sf"/>
</dbReference>
<keyword evidence="5 6" id="KW-0472">Membrane</keyword>
<feature type="domain" description="Major facilitator superfamily (MFS) profile" evidence="8">
    <location>
        <begin position="5"/>
        <end position="377"/>
    </location>
</feature>
<feature type="signal peptide" evidence="7">
    <location>
        <begin position="1"/>
        <end position="20"/>
    </location>
</feature>
<dbReference type="RefSeq" id="WP_194448719.1">
    <property type="nucleotide sequence ID" value="NZ_CP063849.1"/>
</dbReference>
<feature type="transmembrane region" description="Helical" evidence="6">
    <location>
        <begin position="130"/>
        <end position="148"/>
    </location>
</feature>
<proteinExistence type="predicted"/>
<keyword evidence="3 6" id="KW-0812">Transmembrane</keyword>
<dbReference type="AlphaFoldDB" id="A0A7S7NNV6"/>
<feature type="transmembrane region" description="Helical" evidence="6">
    <location>
        <begin position="266"/>
        <end position="284"/>
    </location>
</feature>
<protein>
    <submittedName>
        <fullName evidence="9">MFS transporter</fullName>
    </submittedName>
</protein>
<dbReference type="PROSITE" id="PS50850">
    <property type="entry name" value="MFS"/>
    <property type="match status" value="1"/>
</dbReference>
<feature type="transmembrane region" description="Helical" evidence="6">
    <location>
        <begin position="160"/>
        <end position="180"/>
    </location>
</feature>
<accession>A0A7S7NNV6</accession>
<dbReference type="SUPFAM" id="SSF103473">
    <property type="entry name" value="MFS general substrate transporter"/>
    <property type="match status" value="1"/>
</dbReference>
<reference evidence="9 10" key="1">
    <citation type="submission" date="2020-10" db="EMBL/GenBank/DDBJ databases">
        <title>Complete genome sequence of Paludibaculum fermentans P105T, a facultatively anaerobic acidobacterium capable of dissimilatory Fe(III) reduction.</title>
        <authorList>
            <person name="Dedysh S.N."/>
            <person name="Beletsky A.V."/>
            <person name="Kulichevskaya I.S."/>
            <person name="Mardanov A.V."/>
            <person name="Ravin N.V."/>
        </authorList>
    </citation>
    <scope>NUCLEOTIDE SEQUENCE [LARGE SCALE GENOMIC DNA]</scope>
    <source>
        <strain evidence="9 10">P105</strain>
    </source>
</reference>
<dbReference type="Pfam" id="PF07690">
    <property type="entry name" value="MFS_1"/>
    <property type="match status" value="1"/>
</dbReference>
<evidence type="ECO:0000256" key="1">
    <source>
        <dbReference type="ARBA" id="ARBA00004651"/>
    </source>
</evidence>
<evidence type="ECO:0000313" key="10">
    <source>
        <dbReference type="Proteomes" id="UP000593892"/>
    </source>
</evidence>
<keyword evidence="7" id="KW-0732">Signal</keyword>
<feature type="transmembrane region" description="Helical" evidence="6">
    <location>
        <begin position="201"/>
        <end position="222"/>
    </location>
</feature>
<keyword evidence="4 6" id="KW-1133">Transmembrane helix</keyword>
<organism evidence="9 10">
    <name type="scientific">Paludibaculum fermentans</name>
    <dbReference type="NCBI Taxonomy" id="1473598"/>
    <lineage>
        <taxon>Bacteria</taxon>
        <taxon>Pseudomonadati</taxon>
        <taxon>Acidobacteriota</taxon>
        <taxon>Terriglobia</taxon>
        <taxon>Bryobacterales</taxon>
        <taxon>Bryobacteraceae</taxon>
        <taxon>Paludibaculum</taxon>
    </lineage>
</organism>
<evidence type="ECO:0000259" key="8">
    <source>
        <dbReference type="PROSITE" id="PS50850"/>
    </source>
</evidence>
<feature type="transmembrane region" description="Helical" evidence="6">
    <location>
        <begin position="353"/>
        <end position="374"/>
    </location>
</feature>
<dbReference type="InterPro" id="IPR050189">
    <property type="entry name" value="MFS_Efflux_Transporters"/>
</dbReference>
<dbReference type="GO" id="GO:0022857">
    <property type="term" value="F:transmembrane transporter activity"/>
    <property type="evidence" value="ECO:0007669"/>
    <property type="project" value="InterPro"/>
</dbReference>
<dbReference type="PANTHER" id="PTHR43124">
    <property type="entry name" value="PURINE EFFLUX PUMP PBUE"/>
    <property type="match status" value="1"/>
</dbReference>
<dbReference type="PANTHER" id="PTHR43124:SF3">
    <property type="entry name" value="CHLORAMPHENICOL EFFLUX PUMP RV0191"/>
    <property type="match status" value="1"/>
</dbReference>
<feature type="transmembrane region" description="Helical" evidence="6">
    <location>
        <begin position="100"/>
        <end position="118"/>
    </location>
</feature>
<evidence type="ECO:0000256" key="2">
    <source>
        <dbReference type="ARBA" id="ARBA00022475"/>
    </source>
</evidence>
<evidence type="ECO:0000313" key="9">
    <source>
        <dbReference type="EMBL" id="QOY87050.1"/>
    </source>
</evidence>
<name>A0A7S7NNV6_PALFE</name>
<feature type="transmembrane region" description="Helical" evidence="6">
    <location>
        <begin position="234"/>
        <end position="254"/>
    </location>
</feature>
<sequence length="377" mass="39037">MNKRSLAAGCAAGFAFSANYTNHAPMVPALRGEFGFDNASAGLLTTGIFLTHALMQIPGGRLADRFGPARVLTFALAWVAVANLAIAFAGSYWMLLFWKAFAGIGTGACFTAGARYIVSSFEGRELHVAQGFFGGSVVLGSGFVLFAVPQLLGAFGWRGGFAGSAIVAAVVWLGWLVSAPPAASRTHSPGSLSEMLRSRQLWLLGFIQMASFGLVIVVGTWITTLLKTAFQMPLKQAGLLGSAVLLLGIVSRPLGGWLLHRIRIHTLIQCALLANAAACAALAWGQWVELTLAAVAVLGIGCGLPYAGLFNRAAALFPGRAGAAMGLVNMVGILMILAGAPAVGFLADWTGQFQSSFLVLGGFSLAAAASASAISEQ</sequence>
<evidence type="ECO:0000256" key="5">
    <source>
        <dbReference type="ARBA" id="ARBA00023136"/>
    </source>
</evidence>
<comment type="subcellular location">
    <subcellularLocation>
        <location evidence="1">Cell membrane</location>
        <topology evidence="1">Multi-pass membrane protein</topology>
    </subcellularLocation>
</comment>
<keyword evidence="2" id="KW-1003">Cell membrane</keyword>
<dbReference type="InterPro" id="IPR011701">
    <property type="entry name" value="MFS"/>
</dbReference>
<evidence type="ECO:0000256" key="4">
    <source>
        <dbReference type="ARBA" id="ARBA00022989"/>
    </source>
</evidence>
<evidence type="ECO:0000256" key="7">
    <source>
        <dbReference type="SAM" id="SignalP"/>
    </source>
</evidence>
<dbReference type="KEGG" id="pfer:IRI77_30435"/>
<dbReference type="EMBL" id="CP063849">
    <property type="protein sequence ID" value="QOY87050.1"/>
    <property type="molecule type" value="Genomic_DNA"/>
</dbReference>
<dbReference type="GO" id="GO:0005886">
    <property type="term" value="C:plasma membrane"/>
    <property type="evidence" value="ECO:0007669"/>
    <property type="project" value="UniProtKB-SubCell"/>
</dbReference>
<gene>
    <name evidence="9" type="ORF">IRI77_30435</name>
</gene>
<feature type="chain" id="PRO_5032407143" evidence="7">
    <location>
        <begin position="21"/>
        <end position="377"/>
    </location>
</feature>
<dbReference type="Proteomes" id="UP000593892">
    <property type="component" value="Chromosome"/>
</dbReference>
<keyword evidence="10" id="KW-1185">Reference proteome</keyword>